<feature type="transmembrane region" description="Helical" evidence="1">
    <location>
        <begin position="21"/>
        <end position="38"/>
    </location>
</feature>
<keyword evidence="3" id="KW-1185">Reference proteome</keyword>
<organism evidence="2 3">
    <name type="scientific">Melghirimyces algeriensis</name>
    <dbReference type="NCBI Taxonomy" id="910412"/>
    <lineage>
        <taxon>Bacteria</taxon>
        <taxon>Bacillati</taxon>
        <taxon>Bacillota</taxon>
        <taxon>Bacilli</taxon>
        <taxon>Bacillales</taxon>
        <taxon>Thermoactinomycetaceae</taxon>
        <taxon>Melghirimyces</taxon>
    </lineage>
</organism>
<feature type="transmembrane region" description="Helical" evidence="1">
    <location>
        <begin position="163"/>
        <end position="187"/>
    </location>
</feature>
<gene>
    <name evidence="2" type="ORF">SAMN06264849_12014</name>
</gene>
<dbReference type="RefSeq" id="WP_142506875.1">
    <property type="nucleotide sequence ID" value="NZ_FXTI01000020.1"/>
</dbReference>
<dbReference type="AlphaFoldDB" id="A0A521FI23"/>
<proteinExistence type="predicted"/>
<feature type="transmembrane region" description="Helical" evidence="1">
    <location>
        <begin position="66"/>
        <end position="86"/>
    </location>
</feature>
<reference evidence="2 3" key="1">
    <citation type="submission" date="2017-05" db="EMBL/GenBank/DDBJ databases">
        <authorList>
            <person name="Varghese N."/>
            <person name="Submissions S."/>
        </authorList>
    </citation>
    <scope>NUCLEOTIDE SEQUENCE [LARGE SCALE GENOMIC DNA]</scope>
    <source>
        <strain evidence="2 3">DSM 45474</strain>
    </source>
</reference>
<evidence type="ECO:0008006" key="4">
    <source>
        <dbReference type="Google" id="ProtNLM"/>
    </source>
</evidence>
<sequence>MILSTFIKTEFQRLIRRWQSLLGILLFIGFFLVALQAYQLDPSVQLPKEQHNAFFAFYSAQGWGPYTFLPLIFPLIMVLFAGDTLAWDLKTGYSNLVLMRVGRRKYIVGKLISASVLTFLVIVLCEFLMFGYSLTQFPVFSPKHIVPGLTPEYASDLATSYPFLYVGLIILNTALMGMAFTVLAILLSLMVRNIVAILVIPWVLYIGLSFIVQIMGIGGLAPMRLGVLYLVEGTIFHPLEIPLFWAVFWLISLILIFCIYNQRFKGSVK</sequence>
<name>A0A521FI23_9BACL</name>
<dbReference type="EMBL" id="FXTI01000020">
    <property type="protein sequence ID" value="SMO95644.1"/>
    <property type="molecule type" value="Genomic_DNA"/>
</dbReference>
<feature type="transmembrane region" description="Helical" evidence="1">
    <location>
        <begin position="194"/>
        <end position="221"/>
    </location>
</feature>
<evidence type="ECO:0000313" key="3">
    <source>
        <dbReference type="Proteomes" id="UP000315636"/>
    </source>
</evidence>
<keyword evidence="1" id="KW-0812">Transmembrane</keyword>
<dbReference type="Pfam" id="PF12679">
    <property type="entry name" value="ABC2_membrane_2"/>
    <property type="match status" value="1"/>
</dbReference>
<evidence type="ECO:0000256" key="1">
    <source>
        <dbReference type="SAM" id="Phobius"/>
    </source>
</evidence>
<keyword evidence="1" id="KW-0472">Membrane</keyword>
<feature type="transmembrane region" description="Helical" evidence="1">
    <location>
        <begin position="241"/>
        <end position="260"/>
    </location>
</feature>
<accession>A0A521FI23</accession>
<evidence type="ECO:0000313" key="2">
    <source>
        <dbReference type="EMBL" id="SMO95644.1"/>
    </source>
</evidence>
<dbReference type="Proteomes" id="UP000315636">
    <property type="component" value="Unassembled WGS sequence"/>
</dbReference>
<keyword evidence="1" id="KW-1133">Transmembrane helix</keyword>
<protein>
    <recommendedName>
        <fullName evidence="4">ABC-2 family transporter protein</fullName>
    </recommendedName>
</protein>
<feature type="transmembrane region" description="Helical" evidence="1">
    <location>
        <begin position="107"/>
        <end position="132"/>
    </location>
</feature>
<dbReference type="OrthoDB" id="2989308at2"/>